<dbReference type="InterPro" id="IPR000313">
    <property type="entry name" value="PWWP_dom"/>
</dbReference>
<accession>A0ABU6Q6Z2</accession>
<feature type="region of interest" description="Disordered" evidence="1">
    <location>
        <begin position="627"/>
        <end position="686"/>
    </location>
</feature>
<feature type="compositionally biased region" description="Basic and acidic residues" evidence="1">
    <location>
        <begin position="199"/>
        <end position="209"/>
    </location>
</feature>
<dbReference type="PROSITE" id="PS50812">
    <property type="entry name" value="PWWP"/>
    <property type="match status" value="1"/>
</dbReference>
<feature type="region of interest" description="Disordered" evidence="1">
    <location>
        <begin position="390"/>
        <end position="505"/>
    </location>
</feature>
<sequence length="716" mass="77582">MGSCSAGEANTNGIDASEGALVWVRRRNGSWWPGRIMGLHELSQSCLVSPRSGTPVKLLGRQDASVDWYNFEKSKRVKAFRCGEYDECIEKAKASAANSNKKAVKYARREDAIIHALELESARVVNENGVSGGDSPVVSHSADDGNEDISANDDNSNSAPELSQSGLSFEEPNQNDSTKMQTIPGRRRRTPNDSEDDGREGVKRMRGLEDLGIGIVSKRKGPSTSTPDMLQQDSTAHNSSNTGSCLVNGTIVNGVKSHYSTLKRKRSQVTTIHESLKRKSRRRQLTKVLETTAMVSVPVTCDQLPTSSSSLICAVPDGKTKRLDSNDSKKSSLQTINNSNSNEAACVNGSSLNIQDKGCEASEIGDIVKEEAPGTSHKFLRDVGNEKHTADFSPTLASCSSGKPEDGVLGQQSSQLCQSEVPSLRNGSHRTEKGSSKWQSKGKRNLRNTSKNRKGGPRKHVNMDNESSNYQAGMPNSDGVSQGAGPKAEGSIGGGASASNNLTTQSWSKQVVEGQLDGFEDLGKHDMGATEMKPLPNELLTPQKSLPHRQSRLPGKDLSSDALLFDVKLEVKSSYRPQHVPLVSLASKLNGKAFIGHPVTVEVLDNGHCDTLLRGIRHDSEARDGYCMVRPNSTTRRKPSKKLSRYSKSSKTKKKPSLLNKKIRRLSSLTGHRQSEEKQKAMADKAKGPVISCIPLKVVFSRISEAVSVQVQSSKP</sequence>
<gene>
    <name evidence="3" type="ORF">PIB30_012055</name>
</gene>
<evidence type="ECO:0000313" key="3">
    <source>
        <dbReference type="EMBL" id="MED6107218.1"/>
    </source>
</evidence>
<name>A0ABU6Q6Z2_9FABA</name>
<feature type="compositionally biased region" description="Basic residues" evidence="1">
    <location>
        <begin position="440"/>
        <end position="460"/>
    </location>
</feature>
<comment type="caution">
    <text evidence="3">The sequence shown here is derived from an EMBL/GenBank/DDBJ whole genome shotgun (WGS) entry which is preliminary data.</text>
</comment>
<dbReference type="EMBL" id="JASCZI010000030">
    <property type="protein sequence ID" value="MED6107218.1"/>
    <property type="molecule type" value="Genomic_DNA"/>
</dbReference>
<keyword evidence="4" id="KW-1185">Reference proteome</keyword>
<dbReference type="CDD" id="cd05162">
    <property type="entry name" value="PWWP"/>
    <property type="match status" value="1"/>
</dbReference>
<dbReference type="InterPro" id="IPR044679">
    <property type="entry name" value="PWWP2-like"/>
</dbReference>
<proteinExistence type="predicted"/>
<dbReference type="PANTHER" id="PTHR33697">
    <property type="entry name" value="T17B22.17 PROTEIN-RELATED"/>
    <property type="match status" value="1"/>
</dbReference>
<dbReference type="Gene3D" id="2.30.30.140">
    <property type="match status" value="1"/>
</dbReference>
<feature type="compositionally biased region" description="Basic residues" evidence="1">
    <location>
        <begin position="635"/>
        <end position="665"/>
    </location>
</feature>
<dbReference type="SUPFAM" id="SSF63748">
    <property type="entry name" value="Tudor/PWWP/MBT"/>
    <property type="match status" value="1"/>
</dbReference>
<evidence type="ECO:0000313" key="4">
    <source>
        <dbReference type="Proteomes" id="UP001341840"/>
    </source>
</evidence>
<evidence type="ECO:0000256" key="1">
    <source>
        <dbReference type="SAM" id="MobiDB-lite"/>
    </source>
</evidence>
<reference evidence="3 4" key="1">
    <citation type="journal article" date="2023" name="Plants (Basel)">
        <title>Bridging the Gap: Combining Genomics and Transcriptomics Approaches to Understand Stylosanthes scabra, an Orphan Legume from the Brazilian Caatinga.</title>
        <authorList>
            <person name="Ferreira-Neto J.R.C."/>
            <person name="da Silva M.D."/>
            <person name="Binneck E."/>
            <person name="de Melo N.F."/>
            <person name="da Silva R.H."/>
            <person name="de Melo A.L.T.M."/>
            <person name="Pandolfi V."/>
            <person name="Bustamante F.O."/>
            <person name="Brasileiro-Vidal A.C."/>
            <person name="Benko-Iseppon A.M."/>
        </authorList>
    </citation>
    <scope>NUCLEOTIDE SEQUENCE [LARGE SCALE GENOMIC DNA]</scope>
    <source>
        <tissue evidence="3">Leaves</tissue>
    </source>
</reference>
<feature type="compositionally biased region" description="Polar residues" evidence="1">
    <location>
        <begin position="152"/>
        <end position="181"/>
    </location>
</feature>
<feature type="compositionally biased region" description="Polar residues" evidence="1">
    <location>
        <begin position="410"/>
        <end position="421"/>
    </location>
</feature>
<protein>
    <recommendedName>
        <fullName evidence="2">PWWP domain-containing protein</fullName>
    </recommendedName>
</protein>
<organism evidence="3 4">
    <name type="scientific">Stylosanthes scabra</name>
    <dbReference type="NCBI Taxonomy" id="79078"/>
    <lineage>
        <taxon>Eukaryota</taxon>
        <taxon>Viridiplantae</taxon>
        <taxon>Streptophyta</taxon>
        <taxon>Embryophyta</taxon>
        <taxon>Tracheophyta</taxon>
        <taxon>Spermatophyta</taxon>
        <taxon>Magnoliopsida</taxon>
        <taxon>eudicotyledons</taxon>
        <taxon>Gunneridae</taxon>
        <taxon>Pentapetalae</taxon>
        <taxon>rosids</taxon>
        <taxon>fabids</taxon>
        <taxon>Fabales</taxon>
        <taxon>Fabaceae</taxon>
        <taxon>Papilionoideae</taxon>
        <taxon>50 kb inversion clade</taxon>
        <taxon>dalbergioids sensu lato</taxon>
        <taxon>Dalbergieae</taxon>
        <taxon>Pterocarpus clade</taxon>
        <taxon>Stylosanthes</taxon>
    </lineage>
</organism>
<dbReference type="Proteomes" id="UP001341840">
    <property type="component" value="Unassembled WGS sequence"/>
</dbReference>
<feature type="compositionally biased region" description="Basic and acidic residues" evidence="1">
    <location>
        <begin position="673"/>
        <end position="686"/>
    </location>
</feature>
<dbReference type="PANTHER" id="PTHR33697:SF1">
    <property type="entry name" value="TUDOR_PWWP_MBT SUPERFAMILY PROTEIN"/>
    <property type="match status" value="1"/>
</dbReference>
<feature type="domain" description="PWWP" evidence="2">
    <location>
        <begin position="18"/>
        <end position="73"/>
    </location>
</feature>
<evidence type="ECO:0000259" key="2">
    <source>
        <dbReference type="PROSITE" id="PS50812"/>
    </source>
</evidence>
<feature type="region of interest" description="Disordered" evidence="1">
    <location>
        <begin position="127"/>
        <end position="243"/>
    </location>
</feature>
<feature type="compositionally biased region" description="Polar residues" evidence="1">
    <location>
        <begin position="222"/>
        <end position="243"/>
    </location>
</feature>
<dbReference type="Pfam" id="PF00855">
    <property type="entry name" value="PWWP"/>
    <property type="match status" value="1"/>
</dbReference>